<protein>
    <recommendedName>
        <fullName evidence="3">DUF3604 domain-containing protein</fullName>
    </recommendedName>
</protein>
<dbReference type="Proteomes" id="UP000249130">
    <property type="component" value="Unassembled WGS sequence"/>
</dbReference>
<evidence type="ECO:0000313" key="2">
    <source>
        <dbReference type="Proteomes" id="UP000249130"/>
    </source>
</evidence>
<evidence type="ECO:0000313" key="1">
    <source>
        <dbReference type="EMBL" id="RAI44751.1"/>
    </source>
</evidence>
<dbReference type="EMBL" id="NPEX01000035">
    <property type="protein sequence ID" value="RAI44751.1"/>
    <property type="molecule type" value="Genomic_DNA"/>
</dbReference>
<dbReference type="AlphaFoldDB" id="A0A327L2N9"/>
<evidence type="ECO:0008006" key="3">
    <source>
        <dbReference type="Google" id="ProtNLM"/>
    </source>
</evidence>
<dbReference type="OrthoDB" id="543560at2"/>
<dbReference type="Pfam" id="PF12228">
    <property type="entry name" value="DUF3604"/>
    <property type="match status" value="1"/>
</dbReference>
<organism evidence="1 2">
    <name type="scientific">Rhodoplanes roseus</name>
    <dbReference type="NCBI Taxonomy" id="29409"/>
    <lineage>
        <taxon>Bacteria</taxon>
        <taxon>Pseudomonadati</taxon>
        <taxon>Pseudomonadota</taxon>
        <taxon>Alphaproteobacteria</taxon>
        <taxon>Hyphomicrobiales</taxon>
        <taxon>Nitrobacteraceae</taxon>
        <taxon>Rhodoplanes</taxon>
    </lineage>
</organism>
<keyword evidence="2" id="KW-1185">Reference proteome</keyword>
<dbReference type="Gene3D" id="3.20.20.140">
    <property type="entry name" value="Metal-dependent hydrolases"/>
    <property type="match status" value="1"/>
</dbReference>
<name>A0A327L2N9_9BRAD</name>
<accession>A0A327L2N9</accession>
<gene>
    <name evidence="1" type="ORF">CH341_07605</name>
</gene>
<comment type="caution">
    <text evidence="1">The sequence shown here is derived from an EMBL/GenBank/DDBJ whole genome shotgun (WGS) entry which is preliminary data.</text>
</comment>
<sequence length="747" mass="80572">MPHANYLPEQMGSATLVPAGPFTAGSYAALTLTYTAGPFGVDDTGMLKITWRTTSDMGKPQFKDPKAPNYTTVEASNGAALEVRLDRVNIRPWANTLVIRVGRGFLREGDTLTVRLGDTRQGSPGLRLQTNCEDAFEFKMFVDAFATYEFTELASSPRFALMPGAPARWKAILPSLAVVGEPFRLAVLAEDVWGNPTDKADARIALSSSQPLQGLPDHIDVAPGDGPHVIEGIIATAPGDVGLRLSSGDGETLADANPMKVVAAAPLRRYWADLHGQSGETVGTGPAEAYFAYARDKAFVDMVGHQGNDFQITDAFWAELNRLTASFDVPGRFVCLPGYEWSGNTGLGGDRNVFYRHEGRPIRRSSRILVDHADRDGSDCHTAHDLFAALAGEDAVVIAHVGGRYADIGYAHDGRIERAVEVHSTWGTFEWLLHDAFDRGYRVGVVCHSDDHKGRPGATRPGASTFGAIGGLSCYLMPELTRDALFAALRARHHYGTTGTRLFLDVRGSFDAPVTVLDDDPALGPAGERSAREVLMGDIVRPGVVPMRLAVEAIGTAPIERVDVFHGKEPVRAVRPFAASALGRRVRVLWQGAEYRGRGREVVWQGKLAVSGNRIARFAPVNFLNPERQVRETAPGAALAWSSVTTGNLAGIDLWLDEPDRGTLSIETNVVGGTVDLAGLADGTAAFEGGGLGRRVSLYRLPEQDWERRLAFTHEAAFAGGADLPVYVRVTQADGHQAWSSPIYLIG</sequence>
<dbReference type="InterPro" id="IPR022028">
    <property type="entry name" value="DUF3604"/>
</dbReference>
<dbReference type="RefSeq" id="WP_111418436.1">
    <property type="nucleotide sequence ID" value="NZ_NPEX01000035.1"/>
</dbReference>
<reference evidence="1 2" key="1">
    <citation type="submission" date="2017-07" db="EMBL/GenBank/DDBJ databases">
        <title>Draft Genome Sequences of Select Purple Nonsulfur Bacteria.</title>
        <authorList>
            <person name="Lasarre B."/>
            <person name="Mckinlay J.B."/>
        </authorList>
    </citation>
    <scope>NUCLEOTIDE SEQUENCE [LARGE SCALE GENOMIC DNA]</scope>
    <source>
        <strain evidence="1 2">DSM 5909</strain>
    </source>
</reference>
<proteinExistence type="predicted"/>